<name>A0A1Y5RJR1_9RHOB</name>
<protein>
    <submittedName>
        <fullName evidence="3">GSCFA family protein</fullName>
    </submittedName>
</protein>
<feature type="domain" description="GSCFA" evidence="2">
    <location>
        <begin position="41"/>
        <end position="310"/>
    </location>
</feature>
<gene>
    <name evidence="3" type="ORF">AQS8620_00417</name>
</gene>
<dbReference type="RefSeq" id="WP_085835143.1">
    <property type="nucleotide sequence ID" value="NZ_FWFS01000001.1"/>
</dbReference>
<dbReference type="Proteomes" id="UP000193862">
    <property type="component" value="Unassembled WGS sequence"/>
</dbReference>
<keyword evidence="4" id="KW-1185">Reference proteome</keyword>
<evidence type="ECO:0000313" key="3">
    <source>
        <dbReference type="EMBL" id="SLN18951.1"/>
    </source>
</evidence>
<dbReference type="EMBL" id="FWFS01000001">
    <property type="protein sequence ID" value="SLN18951.1"/>
    <property type="molecule type" value="Genomic_DNA"/>
</dbReference>
<dbReference type="InterPro" id="IPR014982">
    <property type="entry name" value="GSCFA"/>
</dbReference>
<dbReference type="AlphaFoldDB" id="A0A1Y5RJR1"/>
<evidence type="ECO:0000259" key="2">
    <source>
        <dbReference type="Pfam" id="PF08885"/>
    </source>
</evidence>
<evidence type="ECO:0000313" key="4">
    <source>
        <dbReference type="Proteomes" id="UP000193862"/>
    </source>
</evidence>
<accession>A0A1Y5RJR1</accession>
<evidence type="ECO:0000256" key="1">
    <source>
        <dbReference type="SAM" id="MobiDB-lite"/>
    </source>
</evidence>
<dbReference type="Pfam" id="PF08885">
    <property type="entry name" value="GSCFA"/>
    <property type="match status" value="1"/>
</dbReference>
<organism evidence="3 4">
    <name type="scientific">Aquimixticola soesokkakensis</name>
    <dbReference type="NCBI Taxonomy" id="1519096"/>
    <lineage>
        <taxon>Bacteria</taxon>
        <taxon>Pseudomonadati</taxon>
        <taxon>Pseudomonadota</taxon>
        <taxon>Alphaproteobacteria</taxon>
        <taxon>Rhodobacterales</taxon>
        <taxon>Paracoccaceae</taxon>
        <taxon>Aquimixticola</taxon>
    </lineage>
</organism>
<reference evidence="3 4" key="1">
    <citation type="submission" date="2017-03" db="EMBL/GenBank/DDBJ databases">
        <authorList>
            <person name="Afonso C.L."/>
            <person name="Miller P.J."/>
            <person name="Scott M.A."/>
            <person name="Spackman E."/>
            <person name="Goraichik I."/>
            <person name="Dimitrov K.M."/>
            <person name="Suarez D.L."/>
            <person name="Swayne D.E."/>
        </authorList>
    </citation>
    <scope>NUCLEOTIDE SEQUENCE [LARGE SCALE GENOMIC DNA]</scope>
    <source>
        <strain evidence="3 4">CECT 8620</strain>
    </source>
</reference>
<sequence length="359" mass="39680">MTHPYIGLPTIAYWKTGVAALNPLQLSGLWQPKFPVTGEDRIVTAGSCFAQHIGRALSARGYRWLDAEPAPPFLKPEDASAYNYGIFSFRTGNIYSARILRQWLEMAFGAEVPACLNWETEGRFFDGLRPAIEPNGFETLGEMIASREACFAAIRKAVNQGSVFVFTLGLTESWYDAESDTEFALCPGTVAGTFDAQQHKFRNHRHAGILKDMKAAIKLIRRKNPEMRVLLTVSPVPLTATASGAHVLTATSRSKSTLRAVAAELAEDYDFVDYFPSYEIITHPVWRGMFYAPNQRSVVSEGVDVVMGHFFADQDRAYPDRAKPDQGGKGKAGADTKRAQNPDAGDVKCEEELLNAFAR</sequence>
<feature type="region of interest" description="Disordered" evidence="1">
    <location>
        <begin position="317"/>
        <end position="347"/>
    </location>
</feature>
<dbReference type="OrthoDB" id="369216at2"/>
<proteinExistence type="predicted"/>